<accession>A0ABN8NUH3</accession>
<gene>
    <name evidence="1" type="ORF">PLOB_00026602</name>
</gene>
<name>A0ABN8NUH3_9CNID</name>
<keyword evidence="2" id="KW-1185">Reference proteome</keyword>
<sequence>WFACTILSLEENGYKVTFENWSSRHDAVLHADCIRARYPSMAHGRKRKRLPLVVNLSNLFPEDELYVQVDGTRKLAIVKIIDPFLELLTVAIVGQEKTISFLSVVKSDVFATPVPAKKKKQVPFSKQPASPATPALPSACIALDSTVP</sequence>
<dbReference type="Proteomes" id="UP001159405">
    <property type="component" value="Unassembled WGS sequence"/>
</dbReference>
<comment type="caution">
    <text evidence="1">The sequence shown here is derived from an EMBL/GenBank/DDBJ whole genome shotgun (WGS) entry which is preliminary data.</text>
</comment>
<reference evidence="1 2" key="1">
    <citation type="submission" date="2022-05" db="EMBL/GenBank/DDBJ databases">
        <authorList>
            <consortium name="Genoscope - CEA"/>
            <person name="William W."/>
        </authorList>
    </citation>
    <scope>NUCLEOTIDE SEQUENCE [LARGE SCALE GENOMIC DNA]</scope>
</reference>
<organism evidence="1 2">
    <name type="scientific">Porites lobata</name>
    <dbReference type="NCBI Taxonomy" id="104759"/>
    <lineage>
        <taxon>Eukaryota</taxon>
        <taxon>Metazoa</taxon>
        <taxon>Cnidaria</taxon>
        <taxon>Anthozoa</taxon>
        <taxon>Hexacorallia</taxon>
        <taxon>Scleractinia</taxon>
        <taxon>Fungiina</taxon>
        <taxon>Poritidae</taxon>
        <taxon>Porites</taxon>
    </lineage>
</organism>
<dbReference type="EMBL" id="CALNXK010000032">
    <property type="protein sequence ID" value="CAH3118816.1"/>
    <property type="molecule type" value="Genomic_DNA"/>
</dbReference>
<evidence type="ECO:0000313" key="1">
    <source>
        <dbReference type="EMBL" id="CAH3118816.1"/>
    </source>
</evidence>
<protein>
    <submittedName>
        <fullName evidence="1">Uncharacterized protein</fullName>
    </submittedName>
</protein>
<feature type="non-terminal residue" evidence="1">
    <location>
        <position position="1"/>
    </location>
</feature>
<proteinExistence type="predicted"/>
<evidence type="ECO:0000313" key="2">
    <source>
        <dbReference type="Proteomes" id="UP001159405"/>
    </source>
</evidence>